<name>A0A1H1WL16_MUCMA</name>
<accession>A0A1H1WL16</accession>
<dbReference type="STRING" id="652787.SAMN05216490_2224"/>
<dbReference type="InterPro" id="IPR013785">
    <property type="entry name" value="Aldolase_TIM"/>
</dbReference>
<sequence length="689" mass="77018">MNHLIKNTQRLLLLLIGLLPFSILGSVPIKPVSAADSKVNIPYANGRVVYNLKTGMYSVYSHNELIFSNIIATCKVNGKTLSSADFPERKYNQISISDKFGNGSRYTITLKGNGGIEMKQVFYIYNNRLYFITQVELTGGYLKSNYMSPFKGNFAGIAGDARTVFFPFDNDTFISYNSKPFIAPTANTSSETGVVFDNTSRKGFVFGSLEHEVWKTGVTTTATKDGANMVNVFGGYSDSTVTRDKIPHGEISGTTIKSPKVFVGYFNDWRTGLEEYGKANRLAEPPFIFNWTKPTPVGWNSWGVLQDKVTFDEVIKVAGFIADSLPGFRTGNTAYVDLDAFWDNMVKGGSEGDYSKLKEFADYCKSRGLQPGVYWAPFTDWGWKSGPNRKVEGSQYNWGDIWTKVGDGYHEIDGARAIDPTHPGTQQRIAFMIGKLKACGFKMIKIDFLGHGTAESTHFYDTTVTTGMQAYRKGMEYLIKQLDGQMLVYAAISPNLATARYVHTRRIACDGFKSMHDTQYTLNSVNYGWWLTYMYNFIDADQLVLGTEAPGVNRARVLSGIVTGTFFTGDDFSTTGQWTAVAKKLYQNKELLKVIKNGKAFRPVEGNTGDKTTEMFTQWIGNDFYLAVFNYSNDAREYKINRRRLGLPPNQKYNIKNLLPGDAPISLTQLSLTTKLPASDAALYKFSKE</sequence>
<dbReference type="SUPFAM" id="SSF51445">
    <property type="entry name" value="(Trans)glycosidases"/>
    <property type="match status" value="1"/>
</dbReference>
<evidence type="ECO:0000313" key="4">
    <source>
        <dbReference type="EMBL" id="SDS98018.1"/>
    </source>
</evidence>
<evidence type="ECO:0000256" key="1">
    <source>
        <dbReference type="ARBA" id="ARBA00009743"/>
    </source>
</evidence>
<dbReference type="PANTHER" id="PTHR11452:SF75">
    <property type="entry name" value="ALPHA-GALACTOSIDASE MEL1"/>
    <property type="match status" value="1"/>
</dbReference>
<evidence type="ECO:0000256" key="3">
    <source>
        <dbReference type="ARBA" id="ARBA00023295"/>
    </source>
</evidence>
<reference evidence="4 5" key="1">
    <citation type="submission" date="2016-10" db="EMBL/GenBank/DDBJ databases">
        <authorList>
            <person name="de Groot N.N."/>
        </authorList>
    </citation>
    <scope>NUCLEOTIDE SEQUENCE [LARGE SCALE GENOMIC DNA]</scope>
    <source>
        <strain evidence="4 5">MP1X4</strain>
    </source>
</reference>
<dbReference type="GO" id="GO:0004553">
    <property type="term" value="F:hydrolase activity, hydrolyzing O-glycosyl compounds"/>
    <property type="evidence" value="ECO:0007669"/>
    <property type="project" value="InterPro"/>
</dbReference>
<protein>
    <submittedName>
        <fullName evidence="4">Alpha-galactosidase</fullName>
    </submittedName>
</protein>
<dbReference type="Proteomes" id="UP000199679">
    <property type="component" value="Chromosome I"/>
</dbReference>
<dbReference type="Gene3D" id="3.20.20.70">
    <property type="entry name" value="Aldolase class I"/>
    <property type="match status" value="1"/>
</dbReference>
<proteinExistence type="inferred from homology"/>
<dbReference type="InterPro" id="IPR002241">
    <property type="entry name" value="Glyco_hydro_27"/>
</dbReference>
<comment type="similarity">
    <text evidence="1">Belongs to the glycosyl hydrolase 27 family.</text>
</comment>
<dbReference type="GO" id="GO:0005975">
    <property type="term" value="P:carbohydrate metabolic process"/>
    <property type="evidence" value="ECO:0007669"/>
    <property type="project" value="InterPro"/>
</dbReference>
<dbReference type="SUPFAM" id="SSF51011">
    <property type="entry name" value="Glycosyl hydrolase domain"/>
    <property type="match status" value="1"/>
</dbReference>
<gene>
    <name evidence="4" type="ORF">SAMN05216490_2224</name>
</gene>
<keyword evidence="2" id="KW-0378">Hydrolase</keyword>
<dbReference type="RefSeq" id="WP_091372363.1">
    <property type="nucleotide sequence ID" value="NZ_LT629740.1"/>
</dbReference>
<dbReference type="InterPro" id="IPR017853">
    <property type="entry name" value="GH"/>
</dbReference>
<organism evidence="4 5">
    <name type="scientific">Mucilaginibacter mallensis</name>
    <dbReference type="NCBI Taxonomy" id="652787"/>
    <lineage>
        <taxon>Bacteria</taxon>
        <taxon>Pseudomonadati</taxon>
        <taxon>Bacteroidota</taxon>
        <taxon>Sphingobacteriia</taxon>
        <taxon>Sphingobacteriales</taxon>
        <taxon>Sphingobacteriaceae</taxon>
        <taxon>Mucilaginibacter</taxon>
    </lineage>
</organism>
<dbReference type="PANTHER" id="PTHR11452">
    <property type="entry name" value="ALPHA-GALACTOSIDASE/ALPHA-N-ACETYLGALACTOSAMINIDASE"/>
    <property type="match status" value="1"/>
</dbReference>
<evidence type="ECO:0000313" key="5">
    <source>
        <dbReference type="Proteomes" id="UP000199679"/>
    </source>
</evidence>
<keyword evidence="5" id="KW-1185">Reference proteome</keyword>
<keyword evidence="3" id="KW-0326">Glycosidase</keyword>
<dbReference type="EMBL" id="LT629740">
    <property type="protein sequence ID" value="SDS98018.1"/>
    <property type="molecule type" value="Genomic_DNA"/>
</dbReference>
<dbReference type="OrthoDB" id="1031955at2"/>
<dbReference type="AlphaFoldDB" id="A0A1H1WL16"/>
<evidence type="ECO:0000256" key="2">
    <source>
        <dbReference type="ARBA" id="ARBA00022801"/>
    </source>
</evidence>